<name>A0ABS8D6F4_9NEIS</name>
<keyword evidence="3" id="KW-0805">Transcription regulation</keyword>
<dbReference type="InterPro" id="IPR058031">
    <property type="entry name" value="AAA_lid_NorR"/>
</dbReference>
<dbReference type="InterPro" id="IPR029016">
    <property type="entry name" value="GAF-like_dom_sf"/>
</dbReference>
<dbReference type="SUPFAM" id="SSF46689">
    <property type="entry name" value="Homeodomain-like"/>
    <property type="match status" value="1"/>
</dbReference>
<dbReference type="Proteomes" id="UP001165395">
    <property type="component" value="Unassembled WGS sequence"/>
</dbReference>
<evidence type="ECO:0000256" key="3">
    <source>
        <dbReference type="ARBA" id="ARBA00023015"/>
    </source>
</evidence>
<evidence type="ECO:0000313" key="8">
    <source>
        <dbReference type="Proteomes" id="UP001165395"/>
    </source>
</evidence>
<proteinExistence type="predicted"/>
<dbReference type="InterPro" id="IPR027417">
    <property type="entry name" value="P-loop_NTPase"/>
</dbReference>
<accession>A0ABS8D6F4</accession>
<dbReference type="SMART" id="SM00382">
    <property type="entry name" value="AAA"/>
    <property type="match status" value="1"/>
</dbReference>
<keyword evidence="1" id="KW-0547">Nucleotide-binding</keyword>
<dbReference type="Gene3D" id="1.10.8.60">
    <property type="match status" value="1"/>
</dbReference>
<dbReference type="Gene3D" id="3.30.450.40">
    <property type="match status" value="1"/>
</dbReference>
<keyword evidence="5" id="KW-0804">Transcription</keyword>
<keyword evidence="4" id="KW-0238">DNA-binding</keyword>
<dbReference type="PANTHER" id="PTHR32071">
    <property type="entry name" value="TRANSCRIPTIONAL REGULATORY PROTEIN"/>
    <property type="match status" value="1"/>
</dbReference>
<dbReference type="SUPFAM" id="SSF52540">
    <property type="entry name" value="P-loop containing nucleoside triphosphate hydrolases"/>
    <property type="match status" value="1"/>
</dbReference>
<dbReference type="RefSeq" id="WP_227180551.1">
    <property type="nucleotide sequence ID" value="NZ_JAJBZT010000004.1"/>
</dbReference>
<evidence type="ECO:0000256" key="2">
    <source>
        <dbReference type="ARBA" id="ARBA00022840"/>
    </source>
</evidence>
<evidence type="ECO:0000313" key="7">
    <source>
        <dbReference type="EMBL" id="MCB6183779.1"/>
    </source>
</evidence>
<evidence type="ECO:0000256" key="4">
    <source>
        <dbReference type="ARBA" id="ARBA00023125"/>
    </source>
</evidence>
<dbReference type="CDD" id="cd00009">
    <property type="entry name" value="AAA"/>
    <property type="match status" value="1"/>
</dbReference>
<gene>
    <name evidence="7" type="ORF">LIN78_09495</name>
</gene>
<dbReference type="Gene3D" id="1.10.10.60">
    <property type="entry name" value="Homeodomain-like"/>
    <property type="match status" value="1"/>
</dbReference>
<sequence>MSLTGTPSANAIKKARYQFFEKGELPPFLPISIARSWQRCAALGINSHLSNSEPVTRYELDIAKERSTYLLKLAEPELDVLGASVADSGSMILLTDADGLILDRRGEGTFLRKAEQVALKPGVNWSETDKGTNAIGTALAEKSMVEVWGGEHYLHPNQVLSCTAAPILTPQGELAGVLDISGDARLPQGHAKGLIQMAIRQIEHRWFLELAEQHAHIRFHTNPTLLGTPQEALIICNDNQILFANRVAKQTLNLEQQDEGVALNTLFIRVPTQSEIVQIIQLKNGQQYSAIVRTAQPKTKTIPTPAPVTRPAPAGIYWDNASQHQLSKATRAINAEIPVLILGETGTGKEIFSRALHAACSRRDKPFIAINCAAIPEGLIEAELFGYEEGAFTGARKKGAPGKLKEADGGVLFLDEIGDMPLSLQARLLRVLQEKEVSPLGGGKATKVDFIPICATHKDLTEAVAQGTFRADLYYRLQHFVVNLTPLREREGLPDLLDTLFESSGAKKRNITLCDKARLQLLSYEWPGNARELANLLKTLVALADDQTQIITSDLPVYIQNFNPYKQQISNEVSGLNTVTDNAIEEALAKYDGNISAAAKALGIHRSTIYRNIKRKNAT</sequence>
<dbReference type="InterPro" id="IPR009057">
    <property type="entry name" value="Homeodomain-like_sf"/>
</dbReference>
<dbReference type="InterPro" id="IPR003593">
    <property type="entry name" value="AAA+_ATPase"/>
</dbReference>
<dbReference type="Pfam" id="PF01590">
    <property type="entry name" value="GAF"/>
    <property type="match status" value="1"/>
</dbReference>
<dbReference type="Gene3D" id="3.40.50.300">
    <property type="entry name" value="P-loop containing nucleotide triphosphate hydrolases"/>
    <property type="match status" value="1"/>
</dbReference>
<dbReference type="PROSITE" id="PS50045">
    <property type="entry name" value="SIGMA54_INTERACT_4"/>
    <property type="match status" value="1"/>
</dbReference>
<reference evidence="7" key="1">
    <citation type="submission" date="2021-10" db="EMBL/GenBank/DDBJ databases">
        <title>The complete genome sequence of Leeia sp. TBRC 13508.</title>
        <authorList>
            <person name="Charoenyingcharoen P."/>
            <person name="Yukphan P."/>
        </authorList>
    </citation>
    <scope>NUCLEOTIDE SEQUENCE</scope>
    <source>
        <strain evidence="7">TBRC 13508</strain>
    </source>
</reference>
<evidence type="ECO:0000259" key="6">
    <source>
        <dbReference type="PROSITE" id="PS50045"/>
    </source>
</evidence>
<keyword evidence="8" id="KW-1185">Reference proteome</keyword>
<dbReference type="InterPro" id="IPR025662">
    <property type="entry name" value="Sigma_54_int_dom_ATP-bd_1"/>
</dbReference>
<dbReference type="InterPro" id="IPR003018">
    <property type="entry name" value="GAF"/>
</dbReference>
<dbReference type="PROSITE" id="PS00675">
    <property type="entry name" value="SIGMA54_INTERACT_1"/>
    <property type="match status" value="1"/>
</dbReference>
<dbReference type="PRINTS" id="PR01590">
    <property type="entry name" value="HTHFIS"/>
</dbReference>
<protein>
    <submittedName>
        <fullName evidence="7">Sigma-54-dependent Fis family transcriptional regulator</fullName>
    </submittedName>
</protein>
<evidence type="ECO:0000256" key="5">
    <source>
        <dbReference type="ARBA" id="ARBA00023163"/>
    </source>
</evidence>
<comment type="caution">
    <text evidence="7">The sequence shown here is derived from an EMBL/GenBank/DDBJ whole genome shotgun (WGS) entry which is preliminary data.</text>
</comment>
<organism evidence="7 8">
    <name type="scientific">Leeia speluncae</name>
    <dbReference type="NCBI Taxonomy" id="2884804"/>
    <lineage>
        <taxon>Bacteria</taxon>
        <taxon>Pseudomonadati</taxon>
        <taxon>Pseudomonadota</taxon>
        <taxon>Betaproteobacteria</taxon>
        <taxon>Neisseriales</taxon>
        <taxon>Leeiaceae</taxon>
        <taxon>Leeia</taxon>
    </lineage>
</organism>
<dbReference type="Pfam" id="PF25601">
    <property type="entry name" value="AAA_lid_14"/>
    <property type="match status" value="1"/>
</dbReference>
<dbReference type="Pfam" id="PF00158">
    <property type="entry name" value="Sigma54_activat"/>
    <property type="match status" value="1"/>
</dbReference>
<keyword evidence="2" id="KW-0067">ATP-binding</keyword>
<evidence type="ECO:0000256" key="1">
    <source>
        <dbReference type="ARBA" id="ARBA00022741"/>
    </source>
</evidence>
<dbReference type="Pfam" id="PF02954">
    <property type="entry name" value="HTH_8"/>
    <property type="match status" value="1"/>
</dbReference>
<dbReference type="InterPro" id="IPR002078">
    <property type="entry name" value="Sigma_54_int"/>
</dbReference>
<dbReference type="InterPro" id="IPR002197">
    <property type="entry name" value="HTH_Fis"/>
</dbReference>
<feature type="domain" description="Sigma-54 factor interaction" evidence="6">
    <location>
        <begin position="324"/>
        <end position="542"/>
    </location>
</feature>
<dbReference type="EMBL" id="JAJBZT010000004">
    <property type="protein sequence ID" value="MCB6183779.1"/>
    <property type="molecule type" value="Genomic_DNA"/>
</dbReference>
<dbReference type="PANTHER" id="PTHR32071:SF77">
    <property type="entry name" value="TRANSCRIPTIONAL REGULATORY PROTEIN"/>
    <property type="match status" value="1"/>
</dbReference>